<feature type="transmembrane region" description="Helical" evidence="2">
    <location>
        <begin position="65"/>
        <end position="84"/>
    </location>
</feature>
<organism evidence="3 4">
    <name type="scientific">Armillaria gallica</name>
    <name type="common">Bulbous honey fungus</name>
    <name type="synonym">Armillaria bulbosa</name>
    <dbReference type="NCBI Taxonomy" id="47427"/>
    <lineage>
        <taxon>Eukaryota</taxon>
        <taxon>Fungi</taxon>
        <taxon>Dikarya</taxon>
        <taxon>Basidiomycota</taxon>
        <taxon>Agaricomycotina</taxon>
        <taxon>Agaricomycetes</taxon>
        <taxon>Agaricomycetidae</taxon>
        <taxon>Agaricales</taxon>
        <taxon>Marasmiineae</taxon>
        <taxon>Physalacriaceae</taxon>
        <taxon>Armillaria</taxon>
    </lineage>
</organism>
<dbReference type="EMBL" id="KZ293722">
    <property type="protein sequence ID" value="PBK82052.1"/>
    <property type="molecule type" value="Genomic_DNA"/>
</dbReference>
<feature type="region of interest" description="Disordered" evidence="1">
    <location>
        <begin position="427"/>
        <end position="448"/>
    </location>
</feature>
<name>A0A2H3CS69_ARMGA</name>
<keyword evidence="2" id="KW-1133">Transmembrane helix</keyword>
<dbReference type="InParanoid" id="A0A2H3CS69"/>
<feature type="region of interest" description="Disordered" evidence="1">
    <location>
        <begin position="85"/>
        <end position="184"/>
    </location>
</feature>
<proteinExistence type="predicted"/>
<dbReference type="Proteomes" id="UP000217790">
    <property type="component" value="Unassembled WGS sequence"/>
</dbReference>
<keyword evidence="4" id="KW-1185">Reference proteome</keyword>
<evidence type="ECO:0000313" key="4">
    <source>
        <dbReference type="Proteomes" id="UP000217790"/>
    </source>
</evidence>
<feature type="compositionally biased region" description="Basic and acidic residues" evidence="1">
    <location>
        <begin position="108"/>
        <end position="118"/>
    </location>
</feature>
<gene>
    <name evidence="3" type="ORF">ARMGADRAFT_1090733</name>
</gene>
<evidence type="ECO:0000256" key="1">
    <source>
        <dbReference type="SAM" id="MobiDB-lite"/>
    </source>
</evidence>
<evidence type="ECO:0000313" key="3">
    <source>
        <dbReference type="EMBL" id="PBK82052.1"/>
    </source>
</evidence>
<feature type="compositionally biased region" description="Low complexity" evidence="1">
    <location>
        <begin position="294"/>
        <end position="314"/>
    </location>
</feature>
<evidence type="ECO:0000256" key="2">
    <source>
        <dbReference type="SAM" id="Phobius"/>
    </source>
</evidence>
<feature type="compositionally biased region" description="Polar residues" evidence="1">
    <location>
        <begin position="139"/>
        <end position="184"/>
    </location>
</feature>
<keyword evidence="2" id="KW-0812">Transmembrane</keyword>
<protein>
    <submittedName>
        <fullName evidence="3">Uncharacterized protein</fullName>
    </submittedName>
</protein>
<sequence>MPAIKTTNHPNPRTIAAVVLAAFFCAATLTLLGLLCLFSYNTSRIEEEEEEARLNMWMRPEDEQALYTAIILFLIKAAQIVLHMNPTPPPTPTEEDMNMNQHPSPPPTHDENTTDRNPFRRSTRSTYRLRQTHGPTGRMHSQTRTPTTLPTSGGLRRQSSLLPTYAGTNPWNTPSTTYIPTSNYPTSPQYETPYHLTRPPIPAPFPGHVCDHYDQRSAIASPSPQRPADESNLLGRLLLQSQSLAGSADTLRRIPTPTPTLMSPDPLSDEDDFQTPRASPIPSPIQTYLRKAPSTQGGATTSGTSSNRSTGTFSAPMLSKPGSSEGRTSRPAPGFPSGIAPGNTWNTFSPYTEGIHSILDDRWTRISLPASTPTATAAYTPHIPGGFQYDWDSIAPGFQPGEDVECYPRPMKDLPPNPQRPGYYTGPKTSRLVAGAGGEEASGSGMEQDHPMLEQRLQQVYDQIAQLRLLTEGLRDDLEDQKDEA</sequence>
<feature type="region of interest" description="Disordered" evidence="1">
    <location>
        <begin position="245"/>
        <end position="343"/>
    </location>
</feature>
<reference evidence="4" key="1">
    <citation type="journal article" date="2017" name="Nat. Ecol. Evol.">
        <title>Genome expansion and lineage-specific genetic innovations in the forest pathogenic fungi Armillaria.</title>
        <authorList>
            <person name="Sipos G."/>
            <person name="Prasanna A.N."/>
            <person name="Walter M.C."/>
            <person name="O'Connor E."/>
            <person name="Balint B."/>
            <person name="Krizsan K."/>
            <person name="Kiss B."/>
            <person name="Hess J."/>
            <person name="Varga T."/>
            <person name="Slot J."/>
            <person name="Riley R."/>
            <person name="Boka B."/>
            <person name="Rigling D."/>
            <person name="Barry K."/>
            <person name="Lee J."/>
            <person name="Mihaltcheva S."/>
            <person name="LaButti K."/>
            <person name="Lipzen A."/>
            <person name="Waldron R."/>
            <person name="Moloney N.M."/>
            <person name="Sperisen C."/>
            <person name="Kredics L."/>
            <person name="Vagvoelgyi C."/>
            <person name="Patrignani A."/>
            <person name="Fitzpatrick D."/>
            <person name="Nagy I."/>
            <person name="Doyle S."/>
            <person name="Anderson J.B."/>
            <person name="Grigoriev I.V."/>
            <person name="Gueldener U."/>
            <person name="Muensterkoetter M."/>
            <person name="Nagy L.G."/>
        </authorList>
    </citation>
    <scope>NUCLEOTIDE SEQUENCE [LARGE SCALE GENOMIC DNA]</scope>
    <source>
        <strain evidence="4">Ar21-2</strain>
    </source>
</reference>
<dbReference type="AlphaFoldDB" id="A0A2H3CS69"/>
<keyword evidence="2" id="KW-0472">Membrane</keyword>
<accession>A0A2H3CS69</accession>
<feature type="transmembrane region" description="Helical" evidence="2">
    <location>
        <begin position="15"/>
        <end position="38"/>
    </location>
</feature>